<evidence type="ECO:0000313" key="6">
    <source>
        <dbReference type="Proteomes" id="UP000095658"/>
    </source>
</evidence>
<dbReference type="GO" id="GO:0003700">
    <property type="term" value="F:DNA-binding transcription factor activity"/>
    <property type="evidence" value="ECO:0007669"/>
    <property type="project" value="InterPro"/>
</dbReference>
<dbReference type="SMART" id="SM00347">
    <property type="entry name" value="HTH_MARR"/>
    <property type="match status" value="1"/>
</dbReference>
<keyword evidence="1" id="KW-0805">Transcription regulation</keyword>
<feature type="domain" description="HTH marR-type" evidence="4">
    <location>
        <begin position="1"/>
        <end position="146"/>
    </location>
</feature>
<organism evidence="5 6">
    <name type="scientific">Domibacillus iocasae</name>
    <dbReference type="NCBI Taxonomy" id="1714016"/>
    <lineage>
        <taxon>Bacteria</taxon>
        <taxon>Bacillati</taxon>
        <taxon>Bacillota</taxon>
        <taxon>Bacilli</taxon>
        <taxon>Bacillales</taxon>
        <taxon>Bacillaceae</taxon>
        <taxon>Domibacillus</taxon>
    </lineage>
</organism>
<dbReference type="EMBL" id="MAMP01000006">
    <property type="protein sequence ID" value="OES46093.1"/>
    <property type="molecule type" value="Genomic_DNA"/>
</dbReference>
<comment type="caution">
    <text evidence="5">The sequence shown here is derived from an EMBL/GenBank/DDBJ whole genome shotgun (WGS) entry which is preliminary data.</text>
</comment>
<reference evidence="5 6" key="1">
    <citation type="submission" date="2016-06" db="EMBL/GenBank/DDBJ databases">
        <title>Domibacillus iocasae genome sequencing.</title>
        <authorList>
            <person name="Verma A."/>
            <person name="Pal Y."/>
            <person name="Ojha A.K."/>
            <person name="Krishnamurthi S."/>
        </authorList>
    </citation>
    <scope>NUCLEOTIDE SEQUENCE [LARGE SCALE GENOMIC DNA]</scope>
    <source>
        <strain evidence="5 6">DSM 29979</strain>
    </source>
</reference>
<dbReference type="PANTHER" id="PTHR42756:SF1">
    <property type="entry name" value="TRANSCRIPTIONAL REPRESSOR OF EMRAB OPERON"/>
    <property type="match status" value="1"/>
</dbReference>
<dbReference type="InterPro" id="IPR036390">
    <property type="entry name" value="WH_DNA-bd_sf"/>
</dbReference>
<dbReference type="Gene3D" id="1.10.10.10">
    <property type="entry name" value="Winged helix-like DNA-binding domain superfamily/Winged helix DNA-binding domain"/>
    <property type="match status" value="1"/>
</dbReference>
<evidence type="ECO:0000313" key="5">
    <source>
        <dbReference type="EMBL" id="OES46093.1"/>
    </source>
</evidence>
<evidence type="ECO:0000259" key="4">
    <source>
        <dbReference type="PROSITE" id="PS50995"/>
    </source>
</evidence>
<keyword evidence="6" id="KW-1185">Reference proteome</keyword>
<dbReference type="InterPro" id="IPR036388">
    <property type="entry name" value="WH-like_DNA-bd_sf"/>
</dbReference>
<evidence type="ECO:0000256" key="2">
    <source>
        <dbReference type="ARBA" id="ARBA00023125"/>
    </source>
</evidence>
<dbReference type="Proteomes" id="UP000095658">
    <property type="component" value="Unassembled WGS sequence"/>
</dbReference>
<dbReference type="PRINTS" id="PR00598">
    <property type="entry name" value="HTHMARR"/>
</dbReference>
<dbReference type="RefSeq" id="WP_069937251.1">
    <property type="nucleotide sequence ID" value="NZ_MAMP01000006.1"/>
</dbReference>
<keyword evidence="2" id="KW-0238">DNA-binding</keyword>
<dbReference type="GO" id="GO:0003677">
    <property type="term" value="F:DNA binding"/>
    <property type="evidence" value="ECO:0007669"/>
    <property type="project" value="UniProtKB-KW"/>
</dbReference>
<name>A0A1E7DSM7_9BACI</name>
<dbReference type="InterPro" id="IPR000835">
    <property type="entry name" value="HTH_MarR-typ"/>
</dbReference>
<keyword evidence="3" id="KW-0804">Transcription</keyword>
<evidence type="ECO:0000256" key="1">
    <source>
        <dbReference type="ARBA" id="ARBA00023015"/>
    </source>
</evidence>
<dbReference type="SUPFAM" id="SSF46785">
    <property type="entry name" value="Winged helix' DNA-binding domain"/>
    <property type="match status" value="1"/>
</dbReference>
<dbReference type="AlphaFoldDB" id="A0A1E7DSM7"/>
<dbReference type="PANTHER" id="PTHR42756">
    <property type="entry name" value="TRANSCRIPTIONAL REGULATOR, MARR"/>
    <property type="match status" value="1"/>
</dbReference>
<evidence type="ECO:0000256" key="3">
    <source>
        <dbReference type="ARBA" id="ARBA00023163"/>
    </source>
</evidence>
<sequence length="146" mass="17379">MNEKEVSRVQKRERMISILAWFRLSRFYNKSIRRSNQHLKKWGLSIAQFDILAQVGANERICQRDLAEKLLVTKGNMTHMLSKMEQLGWVQRKREWKTKYITLTEEGRILLDNVLPAQEQFQADQFGKLSIDEKKQLLFLLKKLQS</sequence>
<gene>
    <name evidence="5" type="ORF">BA724_16025</name>
</gene>
<dbReference type="OrthoDB" id="158803at2"/>
<protein>
    <submittedName>
        <fullName evidence="5">MarR family transcriptional regulator</fullName>
    </submittedName>
</protein>
<accession>A0A1E7DSM7</accession>
<dbReference type="STRING" id="1714016.BA724_16025"/>
<dbReference type="Pfam" id="PF01047">
    <property type="entry name" value="MarR"/>
    <property type="match status" value="1"/>
</dbReference>
<proteinExistence type="predicted"/>
<dbReference type="PROSITE" id="PS50995">
    <property type="entry name" value="HTH_MARR_2"/>
    <property type="match status" value="1"/>
</dbReference>